<evidence type="ECO:0000313" key="1">
    <source>
        <dbReference type="EMBL" id="SPD07256.1"/>
    </source>
</evidence>
<dbReference type="AlphaFoldDB" id="A0A2N9GYA0"/>
<dbReference type="SUPFAM" id="SSF56219">
    <property type="entry name" value="DNase I-like"/>
    <property type="match status" value="1"/>
</dbReference>
<gene>
    <name evidence="1" type="ORF">FSB_LOCUS35138</name>
</gene>
<proteinExistence type="predicted"/>
<dbReference type="PANTHER" id="PTHR33710">
    <property type="entry name" value="BNAC02G09200D PROTEIN"/>
    <property type="match status" value="1"/>
</dbReference>
<accession>A0A2N9GYA0</accession>
<dbReference type="InterPro" id="IPR036691">
    <property type="entry name" value="Endo/exonu/phosph_ase_sf"/>
</dbReference>
<sequence length="168" mass="19234">MNQMKNGQVPFIGMLKRKMKMVIKIKKFIILVIVNLKMNCGDERIFLCEMKASENCLLKVAGSLGFSEYLIVAAHERSVDLGFSGARYTWCNKRWGHGCIRERLDHGIANVQWRTEFPRATVLHLGAVNSDQCPLLIDTNPVDVRCPRPFRFKAMWATDDRCFGVINL</sequence>
<dbReference type="EMBL" id="OIVN01002891">
    <property type="protein sequence ID" value="SPD07256.1"/>
    <property type="molecule type" value="Genomic_DNA"/>
</dbReference>
<protein>
    <submittedName>
        <fullName evidence="1">Uncharacterized protein</fullName>
    </submittedName>
</protein>
<organism evidence="1">
    <name type="scientific">Fagus sylvatica</name>
    <name type="common">Beechnut</name>
    <dbReference type="NCBI Taxonomy" id="28930"/>
    <lineage>
        <taxon>Eukaryota</taxon>
        <taxon>Viridiplantae</taxon>
        <taxon>Streptophyta</taxon>
        <taxon>Embryophyta</taxon>
        <taxon>Tracheophyta</taxon>
        <taxon>Spermatophyta</taxon>
        <taxon>Magnoliopsida</taxon>
        <taxon>eudicotyledons</taxon>
        <taxon>Gunneridae</taxon>
        <taxon>Pentapetalae</taxon>
        <taxon>rosids</taxon>
        <taxon>fabids</taxon>
        <taxon>Fagales</taxon>
        <taxon>Fagaceae</taxon>
        <taxon>Fagus</taxon>
    </lineage>
</organism>
<reference evidence="1" key="1">
    <citation type="submission" date="2018-02" db="EMBL/GenBank/DDBJ databases">
        <authorList>
            <person name="Cohen D.B."/>
            <person name="Kent A.D."/>
        </authorList>
    </citation>
    <scope>NUCLEOTIDE SEQUENCE</scope>
</reference>
<dbReference type="PANTHER" id="PTHR33710:SF62">
    <property type="entry name" value="DUF4283 DOMAIN PROTEIN"/>
    <property type="match status" value="1"/>
</dbReference>
<name>A0A2N9GYA0_FAGSY</name>